<dbReference type="EMBL" id="VWYP01028631">
    <property type="protein sequence ID" value="NXR81960.1"/>
    <property type="molecule type" value="Genomic_DNA"/>
</dbReference>
<dbReference type="FunFam" id="3.30.70.340:FF:000001">
    <property type="entry name" value="Carboxypeptidase A5"/>
    <property type="match status" value="1"/>
</dbReference>
<sequence length="72" mass="8440">DQVLRVLPRNEEQLTVLRALGEQGEPQVDFWRRPHRPALLVDLRVPYANLQEIKSLLDSHNFSYSVMIEDVQ</sequence>
<evidence type="ECO:0000259" key="3">
    <source>
        <dbReference type="Pfam" id="PF02244"/>
    </source>
</evidence>
<proteinExistence type="predicted"/>
<dbReference type="Gene3D" id="3.30.70.340">
    <property type="entry name" value="Metallocarboxypeptidase-like"/>
    <property type="match status" value="1"/>
</dbReference>
<keyword evidence="5" id="KW-1185">Reference proteome</keyword>
<evidence type="ECO:0000313" key="4">
    <source>
        <dbReference type="EMBL" id="NXR81960.1"/>
    </source>
</evidence>
<name>A0A7L2PBE5_PYCJO</name>
<dbReference type="Pfam" id="PF02244">
    <property type="entry name" value="Propep_M14"/>
    <property type="match status" value="1"/>
</dbReference>
<keyword evidence="4" id="KW-0645">Protease</keyword>
<dbReference type="OrthoDB" id="3626597at2759"/>
<gene>
    <name evidence="4" type="primary">Cpa5</name>
    <name evidence="4" type="ORF">PYCJOC_R10897</name>
</gene>
<feature type="domain" description="Carboxypeptidase activation peptide" evidence="3">
    <location>
        <begin position="4"/>
        <end position="72"/>
    </location>
</feature>
<dbReference type="InterPro" id="IPR036990">
    <property type="entry name" value="M14A-like_propep"/>
</dbReference>
<dbReference type="SUPFAM" id="SSF54897">
    <property type="entry name" value="Protease propeptides/inhibitors"/>
    <property type="match status" value="1"/>
</dbReference>
<feature type="non-terminal residue" evidence="4">
    <location>
        <position position="1"/>
    </location>
</feature>
<evidence type="ECO:0000256" key="1">
    <source>
        <dbReference type="ARBA" id="ARBA00022723"/>
    </source>
</evidence>
<evidence type="ECO:0000313" key="5">
    <source>
        <dbReference type="Proteomes" id="UP000535705"/>
    </source>
</evidence>
<comment type="caution">
    <text evidence="4">The sequence shown here is derived from an EMBL/GenBank/DDBJ whole genome shotgun (WGS) entry which is preliminary data.</text>
</comment>
<keyword evidence="4" id="KW-0121">Carboxypeptidase</keyword>
<dbReference type="GO" id="GO:0046872">
    <property type="term" value="F:metal ion binding"/>
    <property type="evidence" value="ECO:0007669"/>
    <property type="project" value="UniProtKB-KW"/>
</dbReference>
<dbReference type="Proteomes" id="UP000535705">
    <property type="component" value="Unassembled WGS sequence"/>
</dbReference>
<dbReference type="AlphaFoldDB" id="A0A7L2PBE5"/>
<accession>A0A7L2PBE5</accession>
<keyword evidence="1" id="KW-0479">Metal-binding</keyword>
<dbReference type="GO" id="GO:0004180">
    <property type="term" value="F:carboxypeptidase activity"/>
    <property type="evidence" value="ECO:0007669"/>
    <property type="project" value="UniProtKB-KW"/>
</dbReference>
<evidence type="ECO:0000256" key="2">
    <source>
        <dbReference type="ARBA" id="ARBA00022833"/>
    </source>
</evidence>
<dbReference type="InterPro" id="IPR003146">
    <property type="entry name" value="M14A_act_pep"/>
</dbReference>
<keyword evidence="4" id="KW-0378">Hydrolase</keyword>
<feature type="non-terminal residue" evidence="4">
    <location>
        <position position="72"/>
    </location>
</feature>
<organism evidence="4 5">
    <name type="scientific">Pycnonotus jocosus</name>
    <name type="common">Red-whiskered bulbul</name>
    <name type="synonym">Lanius jocosus</name>
    <dbReference type="NCBI Taxonomy" id="182897"/>
    <lineage>
        <taxon>Eukaryota</taxon>
        <taxon>Metazoa</taxon>
        <taxon>Chordata</taxon>
        <taxon>Craniata</taxon>
        <taxon>Vertebrata</taxon>
        <taxon>Euteleostomi</taxon>
        <taxon>Archelosauria</taxon>
        <taxon>Archosauria</taxon>
        <taxon>Dinosauria</taxon>
        <taxon>Saurischia</taxon>
        <taxon>Theropoda</taxon>
        <taxon>Coelurosauria</taxon>
        <taxon>Aves</taxon>
        <taxon>Neognathae</taxon>
        <taxon>Neoaves</taxon>
        <taxon>Telluraves</taxon>
        <taxon>Australaves</taxon>
        <taxon>Passeriformes</taxon>
        <taxon>Sylvioidea</taxon>
        <taxon>Pycnonotidae</taxon>
        <taxon>Pycnonotus</taxon>
    </lineage>
</organism>
<keyword evidence="2" id="KW-0862">Zinc</keyword>
<protein>
    <submittedName>
        <fullName evidence="4">CBPA5 Carboxypeptidase</fullName>
    </submittedName>
</protein>
<reference evidence="4 5" key="1">
    <citation type="submission" date="2019-09" db="EMBL/GenBank/DDBJ databases">
        <title>Bird 10,000 Genomes (B10K) Project - Family phase.</title>
        <authorList>
            <person name="Zhang G."/>
        </authorList>
    </citation>
    <scope>NUCLEOTIDE SEQUENCE [LARGE SCALE GENOMIC DNA]</scope>
    <source>
        <strain evidence="4">B10K-DU-002-42</strain>
        <tissue evidence="4">Muscle</tissue>
    </source>
</reference>